<dbReference type="EMBL" id="NBAG03000258">
    <property type="protein sequence ID" value="PNI58494.1"/>
    <property type="molecule type" value="Genomic_DNA"/>
</dbReference>
<evidence type="ECO:0000313" key="2">
    <source>
        <dbReference type="Proteomes" id="UP000236370"/>
    </source>
</evidence>
<accession>A0A2J8MG61</accession>
<evidence type="ECO:0000313" key="1">
    <source>
        <dbReference type="EMBL" id="PNI58494.1"/>
    </source>
</evidence>
<comment type="caution">
    <text evidence="1">The sequence shown here is derived from an EMBL/GenBank/DDBJ whole genome shotgun (WGS) entry which is preliminary data.</text>
</comment>
<organism evidence="1 2">
    <name type="scientific">Pan troglodytes</name>
    <name type="common">Chimpanzee</name>
    <dbReference type="NCBI Taxonomy" id="9598"/>
    <lineage>
        <taxon>Eukaryota</taxon>
        <taxon>Metazoa</taxon>
        <taxon>Chordata</taxon>
        <taxon>Craniata</taxon>
        <taxon>Vertebrata</taxon>
        <taxon>Euteleostomi</taxon>
        <taxon>Mammalia</taxon>
        <taxon>Eutheria</taxon>
        <taxon>Euarchontoglires</taxon>
        <taxon>Primates</taxon>
        <taxon>Haplorrhini</taxon>
        <taxon>Catarrhini</taxon>
        <taxon>Hominidae</taxon>
        <taxon>Pan</taxon>
    </lineage>
</organism>
<reference evidence="1 2" key="1">
    <citation type="submission" date="2017-12" db="EMBL/GenBank/DDBJ databases">
        <title>High-resolution comparative analysis of great ape genomes.</title>
        <authorList>
            <person name="Pollen A."/>
            <person name="Hastie A."/>
            <person name="Hormozdiari F."/>
            <person name="Dougherty M."/>
            <person name="Liu R."/>
            <person name="Chaisson M."/>
            <person name="Hoppe E."/>
            <person name="Hill C."/>
            <person name="Pang A."/>
            <person name="Hillier L."/>
            <person name="Baker C."/>
            <person name="Armstrong J."/>
            <person name="Shendure J."/>
            <person name="Paten B."/>
            <person name="Wilson R."/>
            <person name="Chao H."/>
            <person name="Schneider V."/>
            <person name="Ventura M."/>
            <person name="Kronenberg Z."/>
            <person name="Murali S."/>
            <person name="Gordon D."/>
            <person name="Cantsilieris S."/>
            <person name="Munson K."/>
            <person name="Nelson B."/>
            <person name="Raja A."/>
            <person name="Underwood J."/>
            <person name="Diekhans M."/>
            <person name="Fiddes I."/>
            <person name="Haussler D."/>
            <person name="Eichler E."/>
        </authorList>
    </citation>
    <scope>NUCLEOTIDE SEQUENCE [LARGE SCALE GENOMIC DNA]</scope>
    <source>
        <strain evidence="1">Yerkes chimp pedigree #C0471</strain>
    </source>
</reference>
<name>A0A2J8MG61_PANTR</name>
<sequence length="46" mass="5107">EMLEMWLMPQGSLKLLGRSDQASRLQSLEVGQVPHLLSPNPHPDLG</sequence>
<dbReference type="AlphaFoldDB" id="A0A2J8MG61"/>
<dbReference type="Proteomes" id="UP000236370">
    <property type="component" value="Unassembled WGS sequence"/>
</dbReference>
<protein>
    <submittedName>
        <fullName evidence="1">XYLT2 isoform 6</fullName>
    </submittedName>
</protein>
<proteinExistence type="predicted"/>
<feature type="non-terminal residue" evidence="1">
    <location>
        <position position="1"/>
    </location>
</feature>
<gene>
    <name evidence="1" type="ORF">CK820_G0021037</name>
</gene>